<reference evidence="1" key="1">
    <citation type="submission" date="2023-04" db="EMBL/GenBank/DDBJ databases">
        <title>Draft Genome sequencing of Naganishia species isolated from polar environments using Oxford Nanopore Technology.</title>
        <authorList>
            <person name="Leo P."/>
            <person name="Venkateswaran K."/>
        </authorList>
    </citation>
    <scope>NUCLEOTIDE SEQUENCE</scope>
    <source>
        <strain evidence="1">MNA-CCFEE 5425</strain>
    </source>
</reference>
<dbReference type="Proteomes" id="UP001243375">
    <property type="component" value="Unassembled WGS sequence"/>
</dbReference>
<evidence type="ECO:0000313" key="2">
    <source>
        <dbReference type="Proteomes" id="UP001243375"/>
    </source>
</evidence>
<proteinExistence type="predicted"/>
<accession>A0ACC2XHF6</accession>
<sequence>MRSPLPLPLVRIPARTRVFPLGSAALPTTIPLLQFRNGLNIPSDGEYGLAIVGQGEGRRRLVQTLLSKYRFHPHPPAPGIFPYAYNWARESHAQEGAIHDPIQPPPSIRHLTFSKPSLTGEFTDFTARYGALQEEDADTLLQFFRGSLFPSPKEDAITAVASILRIEHLLHLPLVALSSGQTRRSRIAAGFLAAPRMLIVEDPFAGLDVQSRQEIAVMLGRVNSRGIDPHTAGRGADDTEGQGMRLVLSLRGTATIGLPRYVTHVARVTDGEVETLSKEEYVERVKDEETTHHVVPDPGSKPAVAQSVEPSATKPVVDVQGVSVTYGETKVSPHFSLKTRSLLALSAAESPVISGTRQRLMAHPPR</sequence>
<evidence type="ECO:0000313" key="1">
    <source>
        <dbReference type="EMBL" id="KAJ9123367.1"/>
    </source>
</evidence>
<dbReference type="EMBL" id="JASBWU010000003">
    <property type="protein sequence ID" value="KAJ9123367.1"/>
    <property type="molecule type" value="Genomic_DNA"/>
</dbReference>
<name>A0ACC2XHF6_9TREE</name>
<keyword evidence="2" id="KW-1185">Reference proteome</keyword>
<protein>
    <submittedName>
        <fullName evidence="1">Uncharacterized protein</fullName>
    </submittedName>
</protein>
<gene>
    <name evidence="1" type="ORF">QFC22_001566</name>
</gene>
<organism evidence="1 2">
    <name type="scientific">Naganishia vaughanmartiniae</name>
    <dbReference type="NCBI Taxonomy" id="1424756"/>
    <lineage>
        <taxon>Eukaryota</taxon>
        <taxon>Fungi</taxon>
        <taxon>Dikarya</taxon>
        <taxon>Basidiomycota</taxon>
        <taxon>Agaricomycotina</taxon>
        <taxon>Tremellomycetes</taxon>
        <taxon>Filobasidiales</taxon>
        <taxon>Filobasidiaceae</taxon>
        <taxon>Naganishia</taxon>
    </lineage>
</organism>
<comment type="caution">
    <text evidence="1">The sequence shown here is derived from an EMBL/GenBank/DDBJ whole genome shotgun (WGS) entry which is preliminary data.</text>
</comment>